<dbReference type="InterPro" id="IPR019734">
    <property type="entry name" value="TPR_rpt"/>
</dbReference>
<feature type="repeat" description="TPR" evidence="3">
    <location>
        <begin position="156"/>
        <end position="189"/>
    </location>
</feature>
<evidence type="ECO:0000313" key="5">
    <source>
        <dbReference type="Proteomes" id="UP000191980"/>
    </source>
</evidence>
<name>A0A1V8M4W3_9GAMM</name>
<comment type="caution">
    <text evidence="4">The sequence shown here is derived from an EMBL/GenBank/DDBJ whole genome shotgun (WGS) entry which is preliminary data.</text>
</comment>
<proteinExistence type="predicted"/>
<reference evidence="4 5" key="1">
    <citation type="submission" date="2015-12" db="EMBL/GenBank/DDBJ databases">
        <authorList>
            <person name="Shamseldin A."/>
            <person name="Moawad H."/>
            <person name="Abd El-Rahim W.M."/>
            <person name="Sadowsky M.J."/>
        </authorList>
    </citation>
    <scope>NUCLEOTIDE SEQUENCE [LARGE SCALE GENOMIC DNA]</scope>
    <source>
        <strain evidence="4 5">WF1</strain>
    </source>
</reference>
<dbReference type="PANTHER" id="PTHR44186:SF1">
    <property type="entry name" value="BARDET-BIEDL SYNDROME 4 PROTEIN"/>
    <property type="match status" value="1"/>
</dbReference>
<accession>A0A1V8M4W3</accession>
<dbReference type="PROSITE" id="PS50293">
    <property type="entry name" value="TPR_REGION"/>
    <property type="match status" value="1"/>
</dbReference>
<dbReference type="SUPFAM" id="SSF48452">
    <property type="entry name" value="TPR-like"/>
    <property type="match status" value="2"/>
</dbReference>
<dbReference type="EMBL" id="LPUF01000001">
    <property type="protein sequence ID" value="OQK16443.1"/>
    <property type="molecule type" value="Genomic_DNA"/>
</dbReference>
<sequence length="415" mass="47598">MRIYLDRSGLTITYLFAVLVVVIMTFPQTVNAEKKKNYSVSPGTYKVLTTSRKLSDESRYSEAINILKKQLPTILQNQYETALIHQHLAYIYLEQKNYSKAVAELEATLKGSDTLPPDSIQSLRYNLAQVFMQTEQYGKALPIINQWFKQEKKPTADAYYLKGLAYYKLNQFSSAVAPLKKAIALSPHEDWSVLLLSIHLEQKHYRKAAVVLNHLLDLYPGKKKYWLHLTDVYLMLKDYAKALATLKLAYTSVSLEEKDILRLAQLYLHNAIPLTAAEVLSTNMQNKNIKSNAANLELLANSWAMAREHKKELKYLQQAATMKDDGRLYKRCGQILLQMERWNEAIVMLKKGLAKGDIKQPQQSYLLIGIAAYNANNFKTATWAFTQAGKYKKTKKTAENWLQQVNQKMNELKIS</sequence>
<dbReference type="STRING" id="1420851.AU255_00605"/>
<evidence type="ECO:0000313" key="4">
    <source>
        <dbReference type="EMBL" id="OQK16443.1"/>
    </source>
</evidence>
<keyword evidence="1" id="KW-0677">Repeat</keyword>
<evidence type="ECO:0000256" key="3">
    <source>
        <dbReference type="PROSITE-ProRule" id="PRU00339"/>
    </source>
</evidence>
<dbReference type="InterPro" id="IPR011990">
    <property type="entry name" value="TPR-like_helical_dom_sf"/>
</dbReference>
<evidence type="ECO:0000256" key="2">
    <source>
        <dbReference type="ARBA" id="ARBA00022803"/>
    </source>
</evidence>
<keyword evidence="2 3" id="KW-0802">TPR repeat</keyword>
<dbReference type="SMART" id="SM00028">
    <property type="entry name" value="TPR"/>
    <property type="match status" value="4"/>
</dbReference>
<organism evidence="4 5">
    <name type="scientific">Methyloprofundus sedimenti</name>
    <dbReference type="NCBI Taxonomy" id="1420851"/>
    <lineage>
        <taxon>Bacteria</taxon>
        <taxon>Pseudomonadati</taxon>
        <taxon>Pseudomonadota</taxon>
        <taxon>Gammaproteobacteria</taxon>
        <taxon>Methylococcales</taxon>
        <taxon>Methylococcaceae</taxon>
        <taxon>Methyloprofundus</taxon>
    </lineage>
</organism>
<evidence type="ECO:0000256" key="1">
    <source>
        <dbReference type="ARBA" id="ARBA00022737"/>
    </source>
</evidence>
<keyword evidence="5" id="KW-1185">Reference proteome</keyword>
<dbReference type="Gene3D" id="1.25.40.10">
    <property type="entry name" value="Tetratricopeptide repeat domain"/>
    <property type="match status" value="4"/>
</dbReference>
<dbReference type="Proteomes" id="UP000191980">
    <property type="component" value="Unassembled WGS sequence"/>
</dbReference>
<evidence type="ECO:0008006" key="6">
    <source>
        <dbReference type="Google" id="ProtNLM"/>
    </source>
</evidence>
<gene>
    <name evidence="4" type="ORF">AU255_00605</name>
</gene>
<dbReference type="PANTHER" id="PTHR44186">
    <property type="match status" value="1"/>
</dbReference>
<dbReference type="AlphaFoldDB" id="A0A1V8M4W3"/>
<dbReference type="PROSITE" id="PS50005">
    <property type="entry name" value="TPR"/>
    <property type="match status" value="1"/>
</dbReference>
<dbReference type="OrthoDB" id="5574348at2"/>
<dbReference type="RefSeq" id="WP_080521069.1">
    <property type="nucleotide sequence ID" value="NZ_LPUF01000001.1"/>
</dbReference>
<dbReference type="Pfam" id="PF12895">
    <property type="entry name" value="ANAPC3"/>
    <property type="match status" value="1"/>
</dbReference>
<protein>
    <recommendedName>
        <fullName evidence="6">Tetratricopeptide repeat-like domain-containing protein</fullName>
    </recommendedName>
</protein>